<proteinExistence type="predicted"/>
<organism evidence="2 3">
    <name type="scientific">Sphingobium chlorophenolicum</name>
    <dbReference type="NCBI Taxonomy" id="46429"/>
    <lineage>
        <taxon>Bacteria</taxon>
        <taxon>Pseudomonadati</taxon>
        <taxon>Pseudomonadota</taxon>
        <taxon>Alphaproteobacteria</taxon>
        <taxon>Sphingomonadales</taxon>
        <taxon>Sphingomonadaceae</taxon>
        <taxon>Sphingobium</taxon>
    </lineage>
</organism>
<evidence type="ECO:0000313" key="2">
    <source>
        <dbReference type="EMBL" id="KEQ52090.1"/>
    </source>
</evidence>
<dbReference type="Pfam" id="PF20084">
    <property type="entry name" value="TrbK"/>
    <property type="match status" value="1"/>
</dbReference>
<dbReference type="AlphaFoldDB" id="A0A081RA67"/>
<comment type="caution">
    <text evidence="2">The sequence shown here is derived from an EMBL/GenBank/DDBJ whole genome shotgun (WGS) entry which is preliminary data.</text>
</comment>
<dbReference type="RefSeq" id="WP_037455220.1">
    <property type="nucleotide sequence ID" value="NZ_JFHR01000052.1"/>
</dbReference>
<feature type="region of interest" description="Disordered" evidence="1">
    <location>
        <begin position="80"/>
        <end position="128"/>
    </location>
</feature>
<evidence type="ECO:0000313" key="3">
    <source>
        <dbReference type="Proteomes" id="UP000028411"/>
    </source>
</evidence>
<dbReference type="Proteomes" id="UP000028411">
    <property type="component" value="Unassembled WGS sequence"/>
</dbReference>
<dbReference type="eggNOG" id="ENOG5032T5X">
    <property type="taxonomic scope" value="Bacteria"/>
</dbReference>
<name>A0A081RA67_SPHCR</name>
<feature type="compositionally biased region" description="Low complexity" evidence="1">
    <location>
        <begin position="109"/>
        <end position="122"/>
    </location>
</feature>
<dbReference type="EMBL" id="JFHR01000052">
    <property type="protein sequence ID" value="KEQ52090.1"/>
    <property type="molecule type" value="Genomic_DNA"/>
</dbReference>
<dbReference type="InterPro" id="IPR027587">
    <property type="entry name" value="TrbK"/>
</dbReference>
<dbReference type="OrthoDB" id="9815800at2"/>
<protein>
    <submittedName>
        <fullName evidence="2">Conjugal transfer protein TrbK</fullName>
    </submittedName>
</protein>
<sequence length="128" mass="13920">MDGKMLARLGAVVFVAVAVTATAIEMTRKEEAPETWRSGRAAEAPANPLRDALIRCQALGEEGPRDPECRRAWAENRQRFLAPGARPAERLPDMPPPPRDGLTPQSQRTEAPTATPSAPNTPQLDEAR</sequence>
<accession>A0A081RA67</accession>
<evidence type="ECO:0000256" key="1">
    <source>
        <dbReference type="SAM" id="MobiDB-lite"/>
    </source>
</evidence>
<dbReference type="PATRIC" id="fig|46429.4.peg.3627"/>
<reference evidence="2 3" key="1">
    <citation type="submission" date="2014-02" db="EMBL/GenBank/DDBJ databases">
        <title>Whole genome sequence of Sphingobium chlorophenolicum NBRC 16172.</title>
        <authorList>
            <person name="Gan H.M."/>
            <person name="Gan H.Y."/>
            <person name="Chew T.H."/>
            <person name="Savka M.A."/>
        </authorList>
    </citation>
    <scope>NUCLEOTIDE SEQUENCE [LARGE SCALE GENOMIC DNA]</scope>
    <source>
        <strain evidence="2 3">NBRC 16172</strain>
    </source>
</reference>
<gene>
    <name evidence="2" type="ORF">BV95_03642</name>
</gene>
<dbReference type="NCBIfam" id="TIGR04360">
    <property type="entry name" value="other_trbK"/>
    <property type="match status" value="1"/>
</dbReference>